<comment type="similarity">
    <text evidence="2">Belongs to the DoxX family.</text>
</comment>
<evidence type="ECO:0000256" key="3">
    <source>
        <dbReference type="ARBA" id="ARBA00022475"/>
    </source>
</evidence>
<keyword evidence="9" id="KW-1185">Reference proteome</keyword>
<dbReference type="PANTHER" id="PTHR33452">
    <property type="entry name" value="OXIDOREDUCTASE CATD-RELATED"/>
    <property type="match status" value="1"/>
</dbReference>
<organism evidence="8 9">
    <name type="scientific">Pseudomonas taeanensis MS-3</name>
    <dbReference type="NCBI Taxonomy" id="1395571"/>
    <lineage>
        <taxon>Bacteria</taxon>
        <taxon>Pseudomonadati</taxon>
        <taxon>Pseudomonadota</taxon>
        <taxon>Gammaproteobacteria</taxon>
        <taxon>Pseudomonadales</taxon>
        <taxon>Pseudomonadaceae</taxon>
        <taxon>Pseudomonas</taxon>
    </lineage>
</organism>
<keyword evidence="4 7" id="KW-0812">Transmembrane</keyword>
<accession>A0A0A1YDV3</accession>
<dbReference type="PANTHER" id="PTHR33452:SF1">
    <property type="entry name" value="INNER MEMBRANE PROTEIN YPHA-RELATED"/>
    <property type="match status" value="1"/>
</dbReference>
<protein>
    <submittedName>
        <fullName evidence="8">DoxX</fullName>
    </submittedName>
</protein>
<comment type="caution">
    <text evidence="8">The sequence shown here is derived from an EMBL/GenBank/DDBJ whole genome shotgun (WGS) entry which is preliminary data.</text>
</comment>
<feature type="transmembrane region" description="Helical" evidence="7">
    <location>
        <begin position="26"/>
        <end position="45"/>
    </location>
</feature>
<dbReference type="STRING" id="1395571.TMS3_0121160"/>
<name>A0A0A1YDV3_9PSED</name>
<evidence type="ECO:0000256" key="5">
    <source>
        <dbReference type="ARBA" id="ARBA00022989"/>
    </source>
</evidence>
<dbReference type="AlphaFoldDB" id="A0A0A1YDV3"/>
<keyword evidence="3" id="KW-1003">Cell membrane</keyword>
<feature type="transmembrane region" description="Helical" evidence="7">
    <location>
        <begin position="92"/>
        <end position="112"/>
    </location>
</feature>
<evidence type="ECO:0000256" key="6">
    <source>
        <dbReference type="ARBA" id="ARBA00023136"/>
    </source>
</evidence>
<keyword evidence="5 7" id="KW-1133">Transmembrane helix</keyword>
<evidence type="ECO:0000313" key="8">
    <source>
        <dbReference type="EMBL" id="KFX67725.1"/>
    </source>
</evidence>
<proteinExistence type="inferred from homology"/>
<evidence type="ECO:0000256" key="2">
    <source>
        <dbReference type="ARBA" id="ARBA00006679"/>
    </source>
</evidence>
<dbReference type="OrthoDB" id="121744at2"/>
<gene>
    <name evidence="8" type="ORF">TMS3_0121160</name>
</gene>
<dbReference type="RefSeq" id="WP_025167184.1">
    <property type="nucleotide sequence ID" value="NZ_AWSQ01000009.1"/>
</dbReference>
<dbReference type="eggNOG" id="COG2259">
    <property type="taxonomic scope" value="Bacteria"/>
</dbReference>
<feature type="transmembrane region" description="Helical" evidence="7">
    <location>
        <begin position="142"/>
        <end position="164"/>
    </location>
</feature>
<keyword evidence="6 7" id="KW-0472">Membrane</keyword>
<dbReference type="Proteomes" id="UP000030063">
    <property type="component" value="Unassembled WGS sequence"/>
</dbReference>
<evidence type="ECO:0000256" key="7">
    <source>
        <dbReference type="SAM" id="Phobius"/>
    </source>
</evidence>
<dbReference type="InterPro" id="IPR051907">
    <property type="entry name" value="DoxX-like_oxidoreductase"/>
</dbReference>
<evidence type="ECO:0000313" key="9">
    <source>
        <dbReference type="Proteomes" id="UP000030063"/>
    </source>
</evidence>
<feature type="transmembrane region" description="Helical" evidence="7">
    <location>
        <begin position="119"/>
        <end position="136"/>
    </location>
</feature>
<dbReference type="Pfam" id="PF07681">
    <property type="entry name" value="DoxX"/>
    <property type="match status" value="1"/>
</dbReference>
<evidence type="ECO:0000256" key="1">
    <source>
        <dbReference type="ARBA" id="ARBA00004651"/>
    </source>
</evidence>
<sequence>MTHSARLEGAAAPVRLIARAVDLCRLIPYSLIAFIGRFSIAAVFWKSGQTKIQGLSIDIVEGTVELGLPSLSGSAVPLFAEEYKVPLLPPELAASLAAFGEHFFPIMILLGLATRFSALALLGMTLVIQLFVYPGAYPTHGVWAAVLLLLAAKGPGVMAIDHLIAKRYGYNR</sequence>
<dbReference type="InterPro" id="IPR032808">
    <property type="entry name" value="DoxX"/>
</dbReference>
<dbReference type="GO" id="GO:0005886">
    <property type="term" value="C:plasma membrane"/>
    <property type="evidence" value="ECO:0007669"/>
    <property type="project" value="UniProtKB-SubCell"/>
</dbReference>
<dbReference type="EMBL" id="AWSQ01000009">
    <property type="protein sequence ID" value="KFX67725.1"/>
    <property type="molecule type" value="Genomic_DNA"/>
</dbReference>
<reference evidence="8 9" key="1">
    <citation type="journal article" date="2014" name="Genome Announc.">
        <title>Draft Genome Sequence of Petroleum Oil-Degrading Marine Bacterium Pseudomonas taeanensis Strain MS-3, Isolated from a Crude Oil-Contaminated Seashore.</title>
        <authorList>
            <person name="Lee S.Y."/>
            <person name="Kim S.H."/>
            <person name="Lee D.G."/>
            <person name="Shin S."/>
            <person name="Yun S.H."/>
            <person name="Choi C.W."/>
            <person name="Chung Y.H."/>
            <person name="Choi J.S."/>
            <person name="Kahng H.Y."/>
            <person name="Kim S.I."/>
        </authorList>
    </citation>
    <scope>NUCLEOTIDE SEQUENCE [LARGE SCALE GENOMIC DNA]</scope>
    <source>
        <strain evidence="8 9">MS-3</strain>
    </source>
</reference>
<comment type="subcellular location">
    <subcellularLocation>
        <location evidence="1">Cell membrane</location>
        <topology evidence="1">Multi-pass membrane protein</topology>
    </subcellularLocation>
</comment>
<evidence type="ECO:0000256" key="4">
    <source>
        <dbReference type="ARBA" id="ARBA00022692"/>
    </source>
</evidence>